<evidence type="ECO:0000256" key="2">
    <source>
        <dbReference type="ARBA" id="ARBA00022840"/>
    </source>
</evidence>
<dbReference type="EMBL" id="PJAI02000003">
    <property type="protein sequence ID" value="TYK66642.1"/>
    <property type="molecule type" value="Genomic_DNA"/>
</dbReference>
<evidence type="ECO:0000313" key="5">
    <source>
        <dbReference type="Proteomes" id="UP000815846"/>
    </source>
</evidence>
<dbReference type="Pfam" id="PF00005">
    <property type="entry name" value="ABC_tran"/>
    <property type="match status" value="2"/>
</dbReference>
<dbReference type="InterPro" id="IPR017871">
    <property type="entry name" value="ABC_transporter-like_CS"/>
</dbReference>
<dbReference type="SMART" id="SM00382">
    <property type="entry name" value="AAA"/>
    <property type="match status" value="1"/>
</dbReference>
<feature type="domain" description="ABC transporter" evidence="3">
    <location>
        <begin position="7"/>
        <end position="239"/>
    </location>
</feature>
<keyword evidence="2 4" id="KW-0067">ATP-binding</keyword>
<dbReference type="CDD" id="cd03216">
    <property type="entry name" value="ABC_Carb_Monos_I"/>
    <property type="match status" value="1"/>
</dbReference>
<keyword evidence="1" id="KW-0547">Nucleotide-binding</keyword>
<comment type="caution">
    <text evidence="4">The sequence shown here is derived from an EMBL/GenBank/DDBJ whole genome shotgun (WGS) entry which is preliminary data.</text>
</comment>
<dbReference type="Proteomes" id="UP000815846">
    <property type="component" value="Unassembled WGS sequence"/>
</dbReference>
<protein>
    <submittedName>
        <fullName evidence="4">ABC transporter ATP-binding protein</fullName>
    </submittedName>
</protein>
<proteinExistence type="predicted"/>
<dbReference type="InterPro" id="IPR003439">
    <property type="entry name" value="ABC_transporter-like_ATP-bd"/>
</dbReference>
<evidence type="ECO:0000256" key="1">
    <source>
        <dbReference type="ARBA" id="ARBA00022741"/>
    </source>
</evidence>
<dbReference type="PROSITE" id="PS00211">
    <property type="entry name" value="ABC_TRANSPORTER_1"/>
    <property type="match status" value="1"/>
</dbReference>
<dbReference type="CDD" id="cd03215">
    <property type="entry name" value="ABC_Carb_Monos_II"/>
    <property type="match status" value="1"/>
</dbReference>
<evidence type="ECO:0000259" key="3">
    <source>
        <dbReference type="PROSITE" id="PS50893"/>
    </source>
</evidence>
<dbReference type="InterPro" id="IPR027417">
    <property type="entry name" value="P-loop_NTPase"/>
</dbReference>
<organism evidence="4 5">
    <name type="scientific">Colwellia echini</name>
    <dbReference type="NCBI Taxonomy" id="1982103"/>
    <lineage>
        <taxon>Bacteria</taxon>
        <taxon>Pseudomonadati</taxon>
        <taxon>Pseudomonadota</taxon>
        <taxon>Gammaproteobacteria</taxon>
        <taxon>Alteromonadales</taxon>
        <taxon>Colwelliaceae</taxon>
        <taxon>Colwellia</taxon>
    </lineage>
</organism>
<name>A0ABY3N052_9GAMM</name>
<dbReference type="Gene3D" id="3.40.50.300">
    <property type="entry name" value="P-loop containing nucleotide triphosphate hydrolases"/>
    <property type="match status" value="2"/>
</dbReference>
<dbReference type="InterPro" id="IPR050107">
    <property type="entry name" value="ABC_carbohydrate_import_ATPase"/>
</dbReference>
<dbReference type="SUPFAM" id="SSF52540">
    <property type="entry name" value="P-loop containing nucleoside triphosphate hydrolases"/>
    <property type="match status" value="2"/>
</dbReference>
<dbReference type="PANTHER" id="PTHR43790:SF4">
    <property type="entry name" value="GUANOSINE IMPORT ATP-BINDING PROTEIN NUPO"/>
    <property type="match status" value="1"/>
</dbReference>
<sequence>MNKENRVMMKGMTKQYPGCKANDGINLNIKHKEIHALLGENGAGKSTLIKTLYGVVKPDQGEIFWNGRLVDIKDPAAARALGIGMVFQHFSLFETLTITENIALALGEQAGHPNTLARRIKETSERYGMPLSPERRVSSLSTGERQRVEIVRCLLLDIQLLILDEPTSVLTPQEVDQLFKTLRTLKKEGCSVLFISHKLHEVTDICDSATILRAGKVSGHCIPKEETPASIARMMVGDDTPISNETRRAEGSGVFLSVDNLSIKAEAMFDIPLKNINLTVKKGEIVGIAGVAGNGQEELLKALSGEETQKHGNSIKFAQQVVDGMSPLKRRRLGMALVPEDRLGRGAVPTMDLCENTLLTSFDHGLVNRGFLNKNKIVALADKIIAKYKVKTAGNHAHAASLSGGNLQKFIIGREVEQQPKFLLMSHPTWGVDIGAQVAIHKAILNLRDQGCAILIISEDLDELYKVSDRLGAICDGKLSPFLPTDELPLPQLGQWMAGDFADDDTQGVTPSPKGATHS</sequence>
<reference evidence="4 5" key="1">
    <citation type="submission" date="2019-08" db="EMBL/GenBank/DDBJ databases">
        <title>Microbe sample from Colwellia echini.</title>
        <authorList>
            <person name="Christiansen L."/>
            <person name="Pathiraja D."/>
            <person name="Schultz-Johansen M."/>
            <person name="Choi I.-G."/>
            <person name="Stougaard P."/>
        </authorList>
    </citation>
    <scope>NUCLEOTIDE SEQUENCE [LARGE SCALE GENOMIC DNA]</scope>
    <source>
        <strain evidence="4 5">A3</strain>
    </source>
</reference>
<gene>
    <name evidence="4" type="ORF">CWS31_004725</name>
</gene>
<dbReference type="PANTHER" id="PTHR43790">
    <property type="entry name" value="CARBOHYDRATE TRANSPORT ATP-BINDING PROTEIN MG119-RELATED"/>
    <property type="match status" value="1"/>
</dbReference>
<dbReference type="InterPro" id="IPR003593">
    <property type="entry name" value="AAA+_ATPase"/>
</dbReference>
<keyword evidence="5" id="KW-1185">Reference proteome</keyword>
<dbReference type="RefSeq" id="WP_101344724.1">
    <property type="nucleotide sequence ID" value="NZ_PJAI02000003.1"/>
</dbReference>
<feature type="domain" description="ABC transporter" evidence="3">
    <location>
        <begin position="256"/>
        <end position="501"/>
    </location>
</feature>
<dbReference type="PROSITE" id="PS50893">
    <property type="entry name" value="ABC_TRANSPORTER_2"/>
    <property type="match status" value="2"/>
</dbReference>
<evidence type="ECO:0000313" key="4">
    <source>
        <dbReference type="EMBL" id="TYK66642.1"/>
    </source>
</evidence>
<dbReference type="GO" id="GO:0005524">
    <property type="term" value="F:ATP binding"/>
    <property type="evidence" value="ECO:0007669"/>
    <property type="project" value="UniProtKB-KW"/>
</dbReference>
<accession>A0ABY3N052</accession>